<dbReference type="Proteomes" id="UP000494301">
    <property type="component" value="Unassembled WGS sequence"/>
</dbReference>
<sequence>MGGGEVARYIGRHGTRHVAKSAVVGSGTPLAAPRDDHPEGTDVAASDGIRAGIVAGRHAHSIHFDPSTRPQKFVRR</sequence>
<protein>
    <submittedName>
        <fullName evidence="2">Arylesterase</fullName>
    </submittedName>
</protein>
<gene>
    <name evidence="2" type="ORF">BLA3211_02592</name>
</gene>
<dbReference type="InterPro" id="IPR029058">
    <property type="entry name" value="AB_hydrolase_fold"/>
</dbReference>
<name>A0A6J5IYB4_9BURK</name>
<accession>A0A6J5IYB4</accession>
<evidence type="ECO:0000256" key="1">
    <source>
        <dbReference type="SAM" id="MobiDB-lite"/>
    </source>
</evidence>
<proteinExistence type="predicted"/>
<evidence type="ECO:0000313" key="3">
    <source>
        <dbReference type="Proteomes" id="UP000494301"/>
    </source>
</evidence>
<dbReference type="AlphaFoldDB" id="A0A6J5IYB4"/>
<dbReference type="Gene3D" id="3.40.50.1820">
    <property type="entry name" value="alpha/beta hydrolase"/>
    <property type="match status" value="1"/>
</dbReference>
<feature type="region of interest" description="Disordered" evidence="1">
    <location>
        <begin position="20"/>
        <end position="42"/>
    </location>
</feature>
<organism evidence="2 3">
    <name type="scientific">Burkholderia aenigmatica</name>
    <dbReference type="NCBI Taxonomy" id="2015348"/>
    <lineage>
        <taxon>Bacteria</taxon>
        <taxon>Pseudomonadati</taxon>
        <taxon>Pseudomonadota</taxon>
        <taxon>Betaproteobacteria</taxon>
        <taxon>Burkholderiales</taxon>
        <taxon>Burkholderiaceae</taxon>
        <taxon>Burkholderia</taxon>
        <taxon>Burkholderia cepacia complex</taxon>
    </lineage>
</organism>
<dbReference type="EMBL" id="CABWIL020000008">
    <property type="protein sequence ID" value="CAB3963989.1"/>
    <property type="molecule type" value="Genomic_DNA"/>
</dbReference>
<evidence type="ECO:0000313" key="2">
    <source>
        <dbReference type="EMBL" id="CAB3963989.1"/>
    </source>
</evidence>
<reference evidence="2 3" key="1">
    <citation type="submission" date="2020-04" db="EMBL/GenBank/DDBJ databases">
        <authorList>
            <person name="Depoorter E."/>
        </authorList>
    </citation>
    <scope>NUCLEOTIDE SEQUENCE [LARGE SCALE GENOMIC DNA]</scope>
    <source>
        <strain evidence="2 3">BCC0217</strain>
    </source>
</reference>